<comment type="caution">
    <text evidence="3">The sequence shown here is derived from an EMBL/GenBank/DDBJ whole genome shotgun (WGS) entry which is preliminary data.</text>
</comment>
<dbReference type="PROSITE" id="PS50005">
    <property type="entry name" value="TPR"/>
    <property type="match status" value="1"/>
</dbReference>
<evidence type="ECO:0000313" key="5">
    <source>
        <dbReference type="Proteomes" id="UP000198940"/>
    </source>
</evidence>
<dbReference type="OrthoDB" id="5380366at2"/>
<name>A0A1M6X227_9FLAO</name>
<evidence type="ECO:0000313" key="4">
    <source>
        <dbReference type="Proteomes" id="UP000184031"/>
    </source>
</evidence>
<keyword evidence="5" id="KW-1185">Reference proteome</keyword>
<dbReference type="Proteomes" id="UP000184031">
    <property type="component" value="Unassembled WGS sequence"/>
</dbReference>
<feature type="repeat" description="TPR" evidence="1">
    <location>
        <begin position="151"/>
        <end position="184"/>
    </location>
</feature>
<protein>
    <submittedName>
        <fullName evidence="3">Uncharacterized protein</fullName>
    </submittedName>
</protein>
<reference evidence="3 4" key="1">
    <citation type="submission" date="2016-11" db="EMBL/GenBank/DDBJ databases">
        <authorList>
            <person name="Varghese N."/>
            <person name="Submissions S."/>
        </authorList>
    </citation>
    <scope>NUCLEOTIDE SEQUENCE [LARGE SCALE GENOMIC DNA]</scope>
    <source>
        <strain evidence="3 4">CGMCC 1.12174</strain>
        <strain evidence="2 5">DSM 26351</strain>
    </source>
</reference>
<dbReference type="EMBL" id="FRAT01000006">
    <property type="protein sequence ID" value="SHL00057.1"/>
    <property type="molecule type" value="Genomic_DNA"/>
</dbReference>
<evidence type="ECO:0000256" key="1">
    <source>
        <dbReference type="PROSITE-ProRule" id="PRU00339"/>
    </source>
</evidence>
<accession>A0A1M6X227</accession>
<keyword evidence="1" id="KW-0802">TPR repeat</keyword>
<dbReference type="RefSeq" id="WP_072880117.1">
    <property type="nucleotide sequence ID" value="NZ_FOKU01000004.1"/>
</dbReference>
<gene>
    <name evidence="2" type="ORF">SAMN04487891_104190</name>
    <name evidence="3" type="ORF">SAMN05216293_2410</name>
</gene>
<organism evidence="3 4">
    <name type="scientific">Flagellimonas taeanensis</name>
    <dbReference type="NCBI Taxonomy" id="1005926"/>
    <lineage>
        <taxon>Bacteria</taxon>
        <taxon>Pseudomonadati</taxon>
        <taxon>Bacteroidota</taxon>
        <taxon>Flavobacteriia</taxon>
        <taxon>Flavobacteriales</taxon>
        <taxon>Flavobacteriaceae</taxon>
        <taxon>Flagellimonas</taxon>
    </lineage>
</organism>
<dbReference type="EMBL" id="FOKU01000004">
    <property type="protein sequence ID" value="SFB98467.1"/>
    <property type="molecule type" value="Genomic_DNA"/>
</dbReference>
<dbReference type="InterPro" id="IPR019734">
    <property type="entry name" value="TPR_rpt"/>
</dbReference>
<proteinExistence type="predicted"/>
<evidence type="ECO:0000313" key="3">
    <source>
        <dbReference type="EMBL" id="SHL00057.1"/>
    </source>
</evidence>
<dbReference type="AlphaFoldDB" id="A0A1M6X227"/>
<evidence type="ECO:0000313" key="2">
    <source>
        <dbReference type="EMBL" id="SFB98467.1"/>
    </source>
</evidence>
<dbReference type="Proteomes" id="UP000198940">
    <property type="component" value="Unassembled WGS sequence"/>
</dbReference>
<sequence>MRLSLPILALFHCCFQISYGQDKDWPGMDLDKVALVNQRESYITFPMDIGNLEPLMFEANVSPSFIIRKRMDSKLMGVLTPQIIIRMYNAVSYPVKTPSYIPQIAAYYLMSKGTTGTRMALFGKLAHHSNGQNGAFYNTDGTVNLESGNFATNYFELGLVHTSFEKAVNATKFLKTSLEIHPKNWMLEELQGHYSGLRWHNAFYAYKLPVKMGHRGSIKADFSLKLEATWFMDQVNDWDLLAIKRLHTRLTVYYHPKFLEDIGFFMEYYHGTDYYNMYFQHRLDVIRFGIMTEVLRF</sequence>
<dbReference type="STRING" id="1055723.SAMN05216293_2410"/>